<dbReference type="RefSeq" id="WP_262624355.1">
    <property type="nucleotide sequence ID" value="NZ_JAOQKI010000033.1"/>
</dbReference>
<evidence type="ECO:0000313" key="5">
    <source>
        <dbReference type="Proteomes" id="UP001209666"/>
    </source>
</evidence>
<organism evidence="4 5">
    <name type="scientific">Roseburia amylophila</name>
    <dbReference type="NCBI Taxonomy" id="2981794"/>
    <lineage>
        <taxon>Bacteria</taxon>
        <taxon>Bacillati</taxon>
        <taxon>Bacillota</taxon>
        <taxon>Clostridia</taxon>
        <taxon>Lachnospirales</taxon>
        <taxon>Lachnospiraceae</taxon>
        <taxon>Roseburia</taxon>
    </lineage>
</organism>
<dbReference type="InterPro" id="IPR013762">
    <property type="entry name" value="Integrase-like_cat_sf"/>
</dbReference>
<dbReference type="Gene3D" id="1.10.150.130">
    <property type="match status" value="1"/>
</dbReference>
<dbReference type="Gene3D" id="1.10.443.10">
    <property type="entry name" value="Intergrase catalytic core"/>
    <property type="match status" value="1"/>
</dbReference>
<proteinExistence type="predicted"/>
<dbReference type="Proteomes" id="UP001209666">
    <property type="component" value="Unassembled WGS sequence"/>
</dbReference>
<name>A0ABT2SGY3_9FIRM</name>
<dbReference type="InterPro" id="IPR011010">
    <property type="entry name" value="DNA_brk_join_enz"/>
</dbReference>
<comment type="caution">
    <text evidence="4">The sequence shown here is derived from an EMBL/GenBank/DDBJ whole genome shotgun (WGS) entry which is preliminary data.</text>
</comment>
<keyword evidence="1" id="KW-0238">DNA-binding</keyword>
<accession>A0ABT2SGY3</accession>
<feature type="domain" description="Tyr recombinase" evidence="3">
    <location>
        <begin position="167"/>
        <end position="238"/>
    </location>
</feature>
<dbReference type="PROSITE" id="PS51898">
    <property type="entry name" value="TYR_RECOMBINASE"/>
    <property type="match status" value="1"/>
</dbReference>
<reference evidence="4 5" key="1">
    <citation type="journal article" date="2021" name="ISME Commun">
        <title>Automated analysis of genomic sequences facilitates high-throughput and comprehensive description of bacteria.</title>
        <authorList>
            <person name="Hitch T.C.A."/>
        </authorList>
    </citation>
    <scope>NUCLEOTIDE SEQUENCE [LARGE SCALE GENOMIC DNA]</scope>
    <source>
        <strain evidence="4 5">Sanger_19</strain>
    </source>
</reference>
<dbReference type="SUPFAM" id="SSF56349">
    <property type="entry name" value="DNA breaking-rejoining enzymes"/>
    <property type="match status" value="1"/>
</dbReference>
<evidence type="ECO:0000256" key="2">
    <source>
        <dbReference type="ARBA" id="ARBA00023172"/>
    </source>
</evidence>
<keyword evidence="5" id="KW-1185">Reference proteome</keyword>
<dbReference type="InterPro" id="IPR002104">
    <property type="entry name" value="Integrase_catalytic"/>
</dbReference>
<gene>
    <name evidence="4" type="ORF">OCV43_13620</name>
</gene>
<protein>
    <recommendedName>
        <fullName evidence="3">Tyr recombinase domain-containing protein</fullName>
    </recommendedName>
</protein>
<evidence type="ECO:0000313" key="4">
    <source>
        <dbReference type="EMBL" id="MCU6718278.1"/>
    </source>
</evidence>
<evidence type="ECO:0000259" key="3">
    <source>
        <dbReference type="PROSITE" id="PS51898"/>
    </source>
</evidence>
<dbReference type="EMBL" id="JAOQKI010000033">
    <property type="protein sequence ID" value="MCU6718278.1"/>
    <property type="molecule type" value="Genomic_DNA"/>
</dbReference>
<dbReference type="InterPro" id="IPR010998">
    <property type="entry name" value="Integrase_recombinase_N"/>
</dbReference>
<evidence type="ECO:0000256" key="1">
    <source>
        <dbReference type="ARBA" id="ARBA00023125"/>
    </source>
</evidence>
<keyword evidence="2" id="KW-0233">DNA recombination</keyword>
<sequence>MATKYTRQKDGRFQAKVWTGTYTKTGAKKYISIYSTKSSKDLKRKVNLFKQELDAGMSAISTDMTFYDYALSWLNTYKKVRERGTQIMYENIINTHLFTLSCVHLSDIRRTHLQLVINNNIEKARTCQQIYVTFKQIIKSAISDKLLPVTALDNICGNIELPKYVAKEKRGLTDIEKDALKKADFSPREKAFVYIAYGCGLRRGEILALTIFDISLERNELTVNKALAFDGNNRVQNP</sequence>